<dbReference type="PROSITE" id="PS51295">
    <property type="entry name" value="CRM"/>
    <property type="match status" value="1"/>
</dbReference>
<evidence type="ECO:0000256" key="2">
    <source>
        <dbReference type="PROSITE-ProRule" id="PRU00626"/>
    </source>
</evidence>
<dbReference type="PANTHER" id="PTHR40065">
    <property type="entry name" value="RNA-BINDING PROTEIN YHBY"/>
    <property type="match status" value="1"/>
</dbReference>
<comment type="caution">
    <text evidence="4">The sequence shown here is derived from an EMBL/GenBank/DDBJ whole genome shotgun (WGS) entry which is preliminary data.</text>
</comment>
<dbReference type="Proteomes" id="UP000194903">
    <property type="component" value="Unassembled WGS sequence"/>
</dbReference>
<dbReference type="OrthoDB" id="9797519at2"/>
<reference evidence="4 5" key="1">
    <citation type="submission" date="2017-05" db="EMBL/GenBank/DDBJ databases">
        <title>Butyricicoccus porcorum sp. nov. a butyrate-producing bacterium from the swine intestinal tract.</title>
        <authorList>
            <person name="Trachsel J."/>
            <person name="Humphrey S."/>
            <person name="Allen H.K."/>
        </authorList>
    </citation>
    <scope>NUCLEOTIDE SEQUENCE [LARGE SCALE GENOMIC DNA]</scope>
    <source>
        <strain evidence="4">BB10</strain>
    </source>
</reference>
<dbReference type="EMBL" id="NHOC01000001">
    <property type="protein sequence ID" value="OUM21702.1"/>
    <property type="molecule type" value="Genomic_DNA"/>
</dbReference>
<dbReference type="RefSeq" id="WP_087016621.1">
    <property type="nucleotide sequence ID" value="NZ_CP178353.1"/>
</dbReference>
<evidence type="ECO:0000259" key="3">
    <source>
        <dbReference type="PROSITE" id="PS51295"/>
    </source>
</evidence>
<evidence type="ECO:0000313" key="4">
    <source>
        <dbReference type="EMBL" id="OUM21702.1"/>
    </source>
</evidence>
<evidence type="ECO:0000256" key="1">
    <source>
        <dbReference type="ARBA" id="ARBA00022884"/>
    </source>
</evidence>
<keyword evidence="1 2" id="KW-0694">RNA-binding</keyword>
<feature type="domain" description="CRM" evidence="3">
    <location>
        <begin position="1"/>
        <end position="96"/>
    </location>
</feature>
<evidence type="ECO:0000313" key="5">
    <source>
        <dbReference type="Proteomes" id="UP000194903"/>
    </source>
</evidence>
<dbReference type="GO" id="GO:0003723">
    <property type="term" value="F:RNA binding"/>
    <property type="evidence" value="ECO:0007669"/>
    <property type="project" value="UniProtKB-UniRule"/>
</dbReference>
<gene>
    <name evidence="4" type="ORF">CBW42_00260</name>
</gene>
<dbReference type="Pfam" id="PF01985">
    <property type="entry name" value="CRS1_YhbY"/>
    <property type="match status" value="1"/>
</dbReference>
<dbReference type="PANTHER" id="PTHR40065:SF3">
    <property type="entry name" value="RNA-BINDING PROTEIN YHBY"/>
    <property type="match status" value="1"/>
</dbReference>
<sequence>MLTSKQRARLRAMANTLSDTVLIGKEGLTDAVIAQVEEVLEKHELMKIKILETAMLTPREAQQVLCEELDAEPVQCIGTKVVIFRVARQPENRHIDLNA</sequence>
<keyword evidence="5" id="KW-1185">Reference proteome</keyword>
<proteinExistence type="predicted"/>
<protein>
    <submittedName>
        <fullName evidence="4">RNA-binding protein</fullName>
    </submittedName>
</protein>
<name>A0A252F7K4_9FIRM</name>
<dbReference type="InterPro" id="IPR051925">
    <property type="entry name" value="RNA-binding_domain"/>
</dbReference>
<organism evidence="4 5">
    <name type="scientific">Butyricicoccus porcorum</name>
    <dbReference type="NCBI Taxonomy" id="1945634"/>
    <lineage>
        <taxon>Bacteria</taxon>
        <taxon>Bacillati</taxon>
        <taxon>Bacillota</taxon>
        <taxon>Clostridia</taxon>
        <taxon>Eubacteriales</taxon>
        <taxon>Butyricicoccaceae</taxon>
        <taxon>Butyricicoccus</taxon>
    </lineage>
</organism>
<dbReference type="Gene3D" id="3.30.110.60">
    <property type="entry name" value="YhbY-like"/>
    <property type="match status" value="1"/>
</dbReference>
<accession>A0A252F7K4</accession>
<dbReference type="InterPro" id="IPR035920">
    <property type="entry name" value="YhbY-like_sf"/>
</dbReference>
<dbReference type="SUPFAM" id="SSF75471">
    <property type="entry name" value="YhbY-like"/>
    <property type="match status" value="1"/>
</dbReference>
<dbReference type="InterPro" id="IPR001890">
    <property type="entry name" value="RNA-binding_CRM"/>
</dbReference>
<dbReference type="AlphaFoldDB" id="A0A252F7K4"/>
<dbReference type="SMART" id="SM01103">
    <property type="entry name" value="CRS1_YhbY"/>
    <property type="match status" value="1"/>
</dbReference>